<reference evidence="2" key="1">
    <citation type="submission" date="2021-02" db="EMBL/GenBank/DDBJ databases">
        <authorList>
            <person name="Palmer J.M."/>
        </authorList>
    </citation>
    <scope>NUCLEOTIDE SEQUENCE</scope>
    <source>
        <strain evidence="2">SCRP734</strain>
    </source>
</reference>
<dbReference type="OrthoDB" id="129349at2759"/>
<name>A0A8T1VEB9_9STRA</name>
<sequence>MDDEADDDQRGVEPDFCFAVDRDDSFYGNGDEEGVQIMTGATAGTFCTEASPGTDESVAYESTVSSRSSSRGEFHEILATPLVNEGLEDCARTPRPAPPSATSTTRRVGLGGLSKPRKAAVNTIAGNAPLPIQQPSTQDLAAGRRDAVDADKYPKLHNYSNRLGGPDITTFRDTVGAKHAH</sequence>
<protein>
    <submittedName>
        <fullName evidence="2">Uncharacterized protein</fullName>
    </submittedName>
</protein>
<comment type="caution">
    <text evidence="2">The sequence shown here is derived from an EMBL/GenBank/DDBJ whole genome shotgun (WGS) entry which is preliminary data.</text>
</comment>
<dbReference type="Proteomes" id="UP000694044">
    <property type="component" value="Unassembled WGS sequence"/>
</dbReference>
<evidence type="ECO:0000256" key="1">
    <source>
        <dbReference type="SAM" id="MobiDB-lite"/>
    </source>
</evidence>
<keyword evidence="3" id="KW-1185">Reference proteome</keyword>
<feature type="region of interest" description="Disordered" evidence="1">
    <location>
        <begin position="88"/>
        <end position="146"/>
    </location>
</feature>
<evidence type="ECO:0000313" key="3">
    <source>
        <dbReference type="Proteomes" id="UP000694044"/>
    </source>
</evidence>
<dbReference type="AlphaFoldDB" id="A0A8T1VEB9"/>
<gene>
    <name evidence="2" type="ORF">PHYPSEUDO_008353</name>
</gene>
<dbReference type="EMBL" id="JAGDFM010000339">
    <property type="protein sequence ID" value="KAG7379602.1"/>
    <property type="molecule type" value="Genomic_DNA"/>
</dbReference>
<proteinExistence type="predicted"/>
<organism evidence="2 3">
    <name type="scientific">Phytophthora pseudosyringae</name>
    <dbReference type="NCBI Taxonomy" id="221518"/>
    <lineage>
        <taxon>Eukaryota</taxon>
        <taxon>Sar</taxon>
        <taxon>Stramenopiles</taxon>
        <taxon>Oomycota</taxon>
        <taxon>Peronosporomycetes</taxon>
        <taxon>Peronosporales</taxon>
        <taxon>Peronosporaceae</taxon>
        <taxon>Phytophthora</taxon>
    </lineage>
</organism>
<evidence type="ECO:0000313" key="2">
    <source>
        <dbReference type="EMBL" id="KAG7379602.1"/>
    </source>
</evidence>
<accession>A0A8T1VEB9</accession>